<dbReference type="GO" id="GO:0071555">
    <property type="term" value="P:cell wall organization"/>
    <property type="evidence" value="ECO:0007669"/>
    <property type="project" value="UniProtKB-KW"/>
</dbReference>
<dbReference type="AlphaFoldDB" id="A0A2T3MRE2"/>
<proteinExistence type="inferred from homology"/>
<dbReference type="Pfam" id="PF03330">
    <property type="entry name" value="DPBB_1"/>
    <property type="match status" value="1"/>
</dbReference>
<dbReference type="GO" id="GO:0000270">
    <property type="term" value="P:peptidoglycan metabolic process"/>
    <property type="evidence" value="ECO:0007669"/>
    <property type="project" value="UniProtKB-UniRule"/>
</dbReference>
<comment type="similarity">
    <text evidence="3 4">Belongs to the RlpA family.</text>
</comment>
<organism evidence="6 7">
    <name type="scientific">Photobacterium iliopiscarium</name>
    <dbReference type="NCBI Taxonomy" id="56192"/>
    <lineage>
        <taxon>Bacteria</taxon>
        <taxon>Pseudomonadati</taxon>
        <taxon>Pseudomonadota</taxon>
        <taxon>Gammaproteobacteria</taxon>
        <taxon>Vibrionales</taxon>
        <taxon>Vibrionaceae</taxon>
        <taxon>Photobacterium</taxon>
    </lineage>
</organism>
<dbReference type="InterPro" id="IPR036908">
    <property type="entry name" value="RlpA-like_sf"/>
</dbReference>
<keyword evidence="1 3" id="KW-0456">Lyase</keyword>
<evidence type="ECO:0000256" key="1">
    <source>
        <dbReference type="ARBA" id="ARBA00023239"/>
    </source>
</evidence>
<keyword evidence="3" id="KW-0472">Membrane</keyword>
<dbReference type="NCBIfam" id="TIGR00413">
    <property type="entry name" value="rlpA"/>
    <property type="match status" value="1"/>
</dbReference>
<comment type="subcellular location">
    <subcellularLocation>
        <location evidence="3">Cell membrane</location>
        <topology evidence="3">Lipid-anchor</topology>
    </subcellularLocation>
</comment>
<dbReference type="GO" id="GO:0008932">
    <property type="term" value="F:lytic endotransglycosylase activity"/>
    <property type="evidence" value="ECO:0007669"/>
    <property type="project" value="UniProtKB-UniRule"/>
</dbReference>
<dbReference type="EC" id="4.2.2.-" evidence="3"/>
<keyword evidence="3" id="KW-0564">Palmitate</keyword>
<dbReference type="InterPro" id="IPR009009">
    <property type="entry name" value="RlpA-like_DPBB"/>
</dbReference>
<dbReference type="InterPro" id="IPR012997">
    <property type="entry name" value="RplA"/>
</dbReference>
<keyword evidence="2 3" id="KW-0961">Cell wall biogenesis/degradation</keyword>
<sequence>MNGSVIRNLSLSSVMLIVASGCASPEVAKETVIADTQRPVLIIKPVEYKKEVKPISVPTSTATSKSKVIDGKASYYANMFQGRKTANGQIFDQGKLTAAHRTLPFGTKVKVTNINNHKSVIVTINDRGPFIRGRIIDLSSSAFKAIGNPRTGVLNVTMEILK</sequence>
<dbReference type="GO" id="GO:0005886">
    <property type="term" value="C:plasma membrane"/>
    <property type="evidence" value="ECO:0007669"/>
    <property type="project" value="UniProtKB-SubCell"/>
</dbReference>
<evidence type="ECO:0000259" key="5">
    <source>
        <dbReference type="Pfam" id="PF03330"/>
    </source>
</evidence>
<name>A0A2T3MRE2_9GAMM</name>
<accession>A0A2T3MRE2</accession>
<evidence type="ECO:0000256" key="4">
    <source>
        <dbReference type="RuleBase" id="RU003495"/>
    </source>
</evidence>
<dbReference type="HAMAP" id="MF_02071">
    <property type="entry name" value="RlpA"/>
    <property type="match status" value="1"/>
</dbReference>
<dbReference type="CDD" id="cd22268">
    <property type="entry name" value="DPBB_RlpA-like"/>
    <property type="match status" value="1"/>
</dbReference>
<dbReference type="Proteomes" id="UP000241954">
    <property type="component" value="Unassembled WGS sequence"/>
</dbReference>
<keyword evidence="3" id="KW-1003">Cell membrane</keyword>
<dbReference type="EMBL" id="PYLW01000001">
    <property type="protein sequence ID" value="PSV99813.1"/>
    <property type="molecule type" value="Genomic_DNA"/>
</dbReference>
<dbReference type="PANTHER" id="PTHR34183">
    <property type="entry name" value="ENDOLYTIC PEPTIDOGLYCAN TRANSGLYCOSYLASE RLPA"/>
    <property type="match status" value="1"/>
</dbReference>
<evidence type="ECO:0000313" key="6">
    <source>
        <dbReference type="EMBL" id="PSV99813.1"/>
    </source>
</evidence>
<feature type="domain" description="RlpA-like protein double-psi beta-barrel" evidence="5">
    <location>
        <begin position="70"/>
        <end position="157"/>
    </location>
</feature>
<protein>
    <recommendedName>
        <fullName evidence="3">Endolytic peptidoglycan transglycosylase RlpA</fullName>
        <ecNumber evidence="3">4.2.2.-</ecNumber>
    </recommendedName>
</protein>
<evidence type="ECO:0000313" key="7">
    <source>
        <dbReference type="Proteomes" id="UP000241954"/>
    </source>
</evidence>
<comment type="function">
    <text evidence="3">Lytic transglycosylase with a strong preference for naked glycan strands that lack stem peptides.</text>
</comment>
<dbReference type="SUPFAM" id="SSF50685">
    <property type="entry name" value="Barwin-like endoglucanases"/>
    <property type="match status" value="1"/>
</dbReference>
<gene>
    <name evidence="3" type="primary">rlpA</name>
    <name evidence="6" type="ORF">C9I88_01245</name>
</gene>
<evidence type="ECO:0000256" key="3">
    <source>
        <dbReference type="HAMAP-Rule" id="MF_02071"/>
    </source>
</evidence>
<reference evidence="6 7" key="1">
    <citation type="submission" date="2018-01" db="EMBL/GenBank/DDBJ databases">
        <title>Whole genome sequencing of Histamine producing bacteria.</title>
        <authorList>
            <person name="Butler K."/>
        </authorList>
    </citation>
    <scope>NUCLEOTIDE SEQUENCE [LARGE SCALE GENOMIC DNA]</scope>
    <source>
        <strain evidence="6 7">NCIMB 13481</strain>
    </source>
</reference>
<dbReference type="InterPro" id="IPR034718">
    <property type="entry name" value="RlpA"/>
</dbReference>
<dbReference type="PANTHER" id="PTHR34183:SF8">
    <property type="entry name" value="ENDOLYTIC PEPTIDOGLYCAN TRANSGLYCOSYLASE RLPA-RELATED"/>
    <property type="match status" value="1"/>
</dbReference>
<dbReference type="Gene3D" id="2.40.40.10">
    <property type="entry name" value="RlpA-like domain"/>
    <property type="match status" value="1"/>
</dbReference>
<dbReference type="PROSITE" id="PS51257">
    <property type="entry name" value="PROKAR_LIPOPROTEIN"/>
    <property type="match status" value="1"/>
</dbReference>
<evidence type="ECO:0000256" key="2">
    <source>
        <dbReference type="ARBA" id="ARBA00023316"/>
    </source>
</evidence>
<keyword evidence="3 6" id="KW-0449">Lipoprotein</keyword>
<comment type="caution">
    <text evidence="6">The sequence shown here is derived from an EMBL/GenBank/DDBJ whole genome shotgun (WGS) entry which is preliminary data.</text>
</comment>